<reference evidence="2" key="1">
    <citation type="journal article" date="2019" name="Int. J. Syst. Evol. Microbiol.">
        <title>The Global Catalogue of Microorganisms (GCM) 10K type strain sequencing project: providing services to taxonomists for standard genome sequencing and annotation.</title>
        <authorList>
            <consortium name="The Broad Institute Genomics Platform"/>
            <consortium name="The Broad Institute Genome Sequencing Center for Infectious Disease"/>
            <person name="Wu L."/>
            <person name="Ma J."/>
        </authorList>
    </citation>
    <scope>NUCLEOTIDE SEQUENCE [LARGE SCALE GENOMIC DNA]</scope>
    <source>
        <strain evidence="2">CCUG 50347</strain>
    </source>
</reference>
<name>A0ABV9RGD8_9PSEU</name>
<proteinExistence type="predicted"/>
<dbReference type="EMBL" id="JBHSIM010000025">
    <property type="protein sequence ID" value="MFC4833269.1"/>
    <property type="molecule type" value="Genomic_DNA"/>
</dbReference>
<evidence type="ECO:0000313" key="2">
    <source>
        <dbReference type="Proteomes" id="UP001595909"/>
    </source>
</evidence>
<evidence type="ECO:0000313" key="1">
    <source>
        <dbReference type="EMBL" id="MFC4833269.1"/>
    </source>
</evidence>
<protein>
    <submittedName>
        <fullName evidence="1">Uncharacterized protein</fullName>
    </submittedName>
</protein>
<organism evidence="1 2">
    <name type="scientific">Actinomycetospora chibensis</name>
    <dbReference type="NCBI Taxonomy" id="663606"/>
    <lineage>
        <taxon>Bacteria</taxon>
        <taxon>Bacillati</taxon>
        <taxon>Actinomycetota</taxon>
        <taxon>Actinomycetes</taxon>
        <taxon>Pseudonocardiales</taxon>
        <taxon>Pseudonocardiaceae</taxon>
        <taxon>Actinomycetospora</taxon>
    </lineage>
</organism>
<gene>
    <name evidence="1" type="ORF">ACFPEL_12730</name>
</gene>
<accession>A0ABV9RGD8</accession>
<comment type="caution">
    <text evidence="1">The sequence shown here is derived from an EMBL/GenBank/DDBJ whole genome shotgun (WGS) entry which is preliminary data.</text>
</comment>
<keyword evidence="2" id="KW-1185">Reference proteome</keyword>
<sequence length="50" mass="5391">MTPPAAPRVRPVFALAAGLVWRTVAAGWWASRAWYVARAAVITAVADRGR</sequence>
<dbReference type="RefSeq" id="WP_274188521.1">
    <property type="nucleotide sequence ID" value="NZ_BAABHN010000025.1"/>
</dbReference>
<dbReference type="Proteomes" id="UP001595909">
    <property type="component" value="Unassembled WGS sequence"/>
</dbReference>